<accession>A0A3M7T7E3</accession>
<organism evidence="1 2">
    <name type="scientific">Brachionus plicatilis</name>
    <name type="common">Marine rotifer</name>
    <name type="synonym">Brachionus muelleri</name>
    <dbReference type="NCBI Taxonomy" id="10195"/>
    <lineage>
        <taxon>Eukaryota</taxon>
        <taxon>Metazoa</taxon>
        <taxon>Spiralia</taxon>
        <taxon>Gnathifera</taxon>
        <taxon>Rotifera</taxon>
        <taxon>Eurotatoria</taxon>
        <taxon>Monogononta</taxon>
        <taxon>Pseudotrocha</taxon>
        <taxon>Ploima</taxon>
        <taxon>Brachionidae</taxon>
        <taxon>Brachionus</taxon>
    </lineage>
</organism>
<evidence type="ECO:0000313" key="1">
    <source>
        <dbReference type="EMBL" id="RNA43730.1"/>
    </source>
</evidence>
<sequence>MTRETFKSLKLIPIKPEDAFIMSQFEEEIKLSRSKKDISSLKAFQKKLVWNDTKASSLVDQVEMFNSYFASIASSSLSGENDSAKYIFDGYRELKSNNSISTPVSKITCLVMFKLENMYKTGGQSMEDLANSDGSVETRGGTPDELIKAVYIDEMAYGVHEIIKPTIEKIIATVAFLSMMMRRPSMLFFFFSIC</sequence>
<proteinExistence type="predicted"/>
<dbReference type="Proteomes" id="UP000276133">
    <property type="component" value="Unassembled WGS sequence"/>
</dbReference>
<evidence type="ECO:0000313" key="2">
    <source>
        <dbReference type="Proteomes" id="UP000276133"/>
    </source>
</evidence>
<name>A0A3M7T7E3_BRAPC</name>
<comment type="caution">
    <text evidence="1">The sequence shown here is derived from an EMBL/GenBank/DDBJ whole genome shotgun (WGS) entry which is preliminary data.</text>
</comment>
<dbReference type="AlphaFoldDB" id="A0A3M7T7E3"/>
<gene>
    <name evidence="1" type="ORF">BpHYR1_016996</name>
</gene>
<keyword evidence="2" id="KW-1185">Reference proteome</keyword>
<dbReference type="EMBL" id="REGN01000182">
    <property type="protein sequence ID" value="RNA43730.1"/>
    <property type="molecule type" value="Genomic_DNA"/>
</dbReference>
<protein>
    <submittedName>
        <fullName evidence="1">Uncharacterized protein</fullName>
    </submittedName>
</protein>
<reference evidence="1 2" key="1">
    <citation type="journal article" date="2018" name="Sci. Rep.">
        <title>Genomic signatures of local adaptation to the degree of environmental predictability in rotifers.</title>
        <authorList>
            <person name="Franch-Gras L."/>
            <person name="Hahn C."/>
            <person name="Garcia-Roger E.M."/>
            <person name="Carmona M.J."/>
            <person name="Serra M."/>
            <person name="Gomez A."/>
        </authorList>
    </citation>
    <scope>NUCLEOTIDE SEQUENCE [LARGE SCALE GENOMIC DNA]</scope>
    <source>
        <strain evidence="1">HYR1</strain>
    </source>
</reference>